<dbReference type="OrthoDB" id="9808267at2"/>
<reference evidence="3" key="3">
    <citation type="submission" date="2019-08" db="EMBL/GenBank/DDBJ databases">
        <title>Complete Genome Sequence of the Polysaccharide-Degrading Rumen Bacterium Pseudobutyrivibrio xylanivorans MA3014.</title>
        <authorList>
            <person name="Palevich N."/>
            <person name="Maclean P.H."/>
            <person name="Kelly W.J."/>
            <person name="Leahy S.C."/>
            <person name="Rakonjac J."/>
            <person name="Attwood G.T."/>
        </authorList>
    </citation>
    <scope>NUCLEOTIDE SEQUENCE [LARGE SCALE GENOMIC DNA]</scope>
    <source>
        <strain evidence="3">MA3014</strain>
    </source>
</reference>
<dbReference type="AlphaFoldDB" id="A0A5P6VRN0"/>
<accession>A0A5P6VRN0</accession>
<dbReference type="KEGG" id="pxv:FXF36_00620"/>
<name>A0A5P6VRN0_PSEXY</name>
<organism evidence="2 3">
    <name type="scientific">Pseudobutyrivibrio xylanivorans</name>
    <dbReference type="NCBI Taxonomy" id="185007"/>
    <lineage>
        <taxon>Bacteria</taxon>
        <taxon>Bacillati</taxon>
        <taxon>Bacillota</taxon>
        <taxon>Clostridia</taxon>
        <taxon>Lachnospirales</taxon>
        <taxon>Lachnospiraceae</taxon>
        <taxon>Pseudobutyrivibrio</taxon>
    </lineage>
</organism>
<dbReference type="EMBL" id="CP043028">
    <property type="protein sequence ID" value="QFJ53404.1"/>
    <property type="molecule type" value="Genomic_DNA"/>
</dbReference>
<evidence type="ECO:0000313" key="3">
    <source>
        <dbReference type="Proteomes" id="UP000327030"/>
    </source>
</evidence>
<dbReference type="KEGG" id="pxv:FXF36_00210"/>
<reference evidence="2" key="1">
    <citation type="journal article" date="2018" name="Nat. Biotechnol.">
        <title>Cultivation and sequencing of rumen microbiome members from the Hungate1000 Collection.</title>
        <authorList>
            <consortium name="Hungate1000 project collaborators"/>
            <person name="Seshadri R."/>
            <person name="Leahy S.C."/>
            <person name="Attwood G.T."/>
            <person name="Teh K.H."/>
            <person name="Lambie S.C."/>
            <person name="Cookson A.L."/>
            <person name="Eloe-Fadrosh E.A."/>
            <person name="Pavlopoulos G.A."/>
            <person name="Hadjithomas M."/>
            <person name="Varghese N.J."/>
            <person name="Paez-Espino D."/>
            <person name="Perry R."/>
            <person name="Henderson G."/>
            <person name="Creevey C.J."/>
            <person name="Terrapon N."/>
            <person name="Lapebie P."/>
            <person name="Drula E."/>
            <person name="Lombard V."/>
            <person name="Rubin E."/>
            <person name="Kyrpides N.C."/>
            <person name="Henrissat B."/>
            <person name="Woyke T."/>
            <person name="Ivanova N.N."/>
            <person name="Kelly W.J."/>
        </authorList>
    </citation>
    <scope>NUCLEOTIDE SEQUENCE</scope>
    <source>
        <strain evidence="2">MA3014</strain>
    </source>
</reference>
<dbReference type="RefSeq" id="WP_090302645.1">
    <property type="nucleotide sequence ID" value="NZ_CP043028.1"/>
</dbReference>
<evidence type="ECO:0008006" key="4">
    <source>
        <dbReference type="Google" id="ProtNLM"/>
    </source>
</evidence>
<dbReference type="EMBL" id="CP043028">
    <property type="protein sequence ID" value="QFJ53481.1"/>
    <property type="molecule type" value="Genomic_DNA"/>
</dbReference>
<dbReference type="Proteomes" id="UP000327030">
    <property type="component" value="Chromosome 1"/>
</dbReference>
<sequence length="72" mass="8372">MVYDELIQAAKGLSEYHQLEVIDFINYLKTKEREDFKQSFYSLREDAASLPDMSLDDINAEIAVVRSERKGK</sequence>
<proteinExistence type="predicted"/>
<evidence type="ECO:0000313" key="2">
    <source>
        <dbReference type="EMBL" id="QFJ53481.1"/>
    </source>
</evidence>
<evidence type="ECO:0000313" key="1">
    <source>
        <dbReference type="EMBL" id="QFJ53404.1"/>
    </source>
</evidence>
<gene>
    <name evidence="1" type="ORF">FXF36_00210</name>
    <name evidence="2" type="ORF">FXF36_00620</name>
</gene>
<protein>
    <recommendedName>
        <fullName evidence="4">DUF2281 domain-containing protein</fullName>
    </recommendedName>
</protein>
<reference evidence="2" key="4">
    <citation type="journal article" date="2020" name="Genome Biol. Evol.">
        <title>Complete Genome Sequence of the Polysaccharide-Degrading Rumen Bacterium Pseudobutyrivibrio xylanivorans MA3014 Reveals an Incomplete Glycolytic Pathway.</title>
        <authorList>
            <person name="Palevich N."/>
            <person name="Maclean P.H."/>
            <person name="Kelly W.J."/>
            <person name="Leahy S.C."/>
            <person name="Rakonjac J."/>
            <person name="Attwood G.T."/>
        </authorList>
    </citation>
    <scope>NUCLEOTIDE SEQUENCE</scope>
    <source>
        <strain evidence="2">MA3014</strain>
    </source>
</reference>
<reference evidence="2" key="2">
    <citation type="journal article" date="2019" name="Appl. Environ. Microbiol.">
        <title>Comparative Genomics of Rumen Butyrivibrio spp. Uncovers a Continuum of Polysaccharide-Degrading Capabilities.</title>
        <authorList>
            <person name="Palevich N."/>
            <person name="Kelly W.J."/>
            <person name="Leahy S.C."/>
            <person name="Denman S."/>
            <person name="Altermann E."/>
            <person name="Rakonjac J."/>
            <person name="Attwood G.T."/>
        </authorList>
    </citation>
    <scope>NUCLEOTIDE SEQUENCE</scope>
    <source>
        <strain evidence="2">MA3014</strain>
    </source>
</reference>